<keyword evidence="1" id="KW-1133">Transmembrane helix</keyword>
<accession>A0A061GCN8</accession>
<sequence length="73" mass="8301">MMKKVGYKQNWGAVAPAPLICPRRSSTCPRLETIHEEGCEYHAVFSNKVFLVLPVVLSTVFYFFLYKEATLCA</sequence>
<dbReference type="HOGENOM" id="CLU_197030_0_0_1"/>
<dbReference type="EMBL" id="CM001884">
    <property type="protein sequence ID" value="EOY27635.1"/>
    <property type="molecule type" value="Genomic_DNA"/>
</dbReference>
<organism evidence="2 3">
    <name type="scientific">Theobroma cacao</name>
    <name type="common">Cacao</name>
    <name type="synonym">Cocoa</name>
    <dbReference type="NCBI Taxonomy" id="3641"/>
    <lineage>
        <taxon>Eukaryota</taxon>
        <taxon>Viridiplantae</taxon>
        <taxon>Streptophyta</taxon>
        <taxon>Embryophyta</taxon>
        <taxon>Tracheophyta</taxon>
        <taxon>Spermatophyta</taxon>
        <taxon>Magnoliopsida</taxon>
        <taxon>eudicotyledons</taxon>
        <taxon>Gunneridae</taxon>
        <taxon>Pentapetalae</taxon>
        <taxon>rosids</taxon>
        <taxon>malvids</taxon>
        <taxon>Malvales</taxon>
        <taxon>Malvaceae</taxon>
        <taxon>Byttnerioideae</taxon>
        <taxon>Theobroma</taxon>
    </lineage>
</organism>
<dbReference type="Gramene" id="EOY27635">
    <property type="protein sequence ID" value="EOY27635"/>
    <property type="gene ID" value="TCM_029431"/>
</dbReference>
<reference evidence="2 3" key="1">
    <citation type="journal article" date="2013" name="Genome Biol.">
        <title>The genome sequence of the most widely cultivated cacao type and its use to identify candidate genes regulating pod color.</title>
        <authorList>
            <person name="Motamayor J.C."/>
            <person name="Mockaitis K."/>
            <person name="Schmutz J."/>
            <person name="Haiminen N."/>
            <person name="Iii D.L."/>
            <person name="Cornejo O."/>
            <person name="Findley S.D."/>
            <person name="Zheng P."/>
            <person name="Utro F."/>
            <person name="Royaert S."/>
            <person name="Saski C."/>
            <person name="Jenkins J."/>
            <person name="Podicheti R."/>
            <person name="Zhao M."/>
            <person name="Scheffler B.E."/>
            <person name="Stack J.C."/>
            <person name="Feltus F.A."/>
            <person name="Mustiga G.M."/>
            <person name="Amores F."/>
            <person name="Phillips W."/>
            <person name="Marelli J.P."/>
            <person name="May G.D."/>
            <person name="Shapiro H."/>
            <person name="Ma J."/>
            <person name="Bustamante C.D."/>
            <person name="Schnell R.J."/>
            <person name="Main D."/>
            <person name="Gilbert D."/>
            <person name="Parida L."/>
            <person name="Kuhn D.N."/>
        </authorList>
    </citation>
    <scope>NUCLEOTIDE SEQUENCE [LARGE SCALE GENOMIC DNA]</scope>
    <source>
        <strain evidence="3">cv. Matina 1-6</strain>
    </source>
</reference>
<gene>
    <name evidence="2" type="ORF">TCM_029431</name>
</gene>
<name>A0A061GCN8_THECC</name>
<protein>
    <submittedName>
        <fullName evidence="2">Uncharacterized protein</fullName>
    </submittedName>
</protein>
<proteinExistence type="predicted"/>
<dbReference type="InParanoid" id="A0A061GCN8"/>
<feature type="transmembrane region" description="Helical" evidence="1">
    <location>
        <begin position="49"/>
        <end position="66"/>
    </location>
</feature>
<keyword evidence="3" id="KW-1185">Reference proteome</keyword>
<dbReference type="AlphaFoldDB" id="A0A061GCN8"/>
<dbReference type="OMA" id="CEYHAVF"/>
<evidence type="ECO:0000256" key="1">
    <source>
        <dbReference type="SAM" id="Phobius"/>
    </source>
</evidence>
<keyword evidence="1" id="KW-0472">Membrane</keyword>
<dbReference type="PANTHER" id="PTHR36063:SF3">
    <property type="entry name" value="PROTEIN, PUTATIVE-RELATED"/>
    <property type="match status" value="1"/>
</dbReference>
<keyword evidence="1" id="KW-0812">Transmembrane</keyword>
<dbReference type="Proteomes" id="UP000026915">
    <property type="component" value="Chromosome 6"/>
</dbReference>
<evidence type="ECO:0000313" key="3">
    <source>
        <dbReference type="Proteomes" id="UP000026915"/>
    </source>
</evidence>
<dbReference type="PANTHER" id="PTHR36063">
    <property type="entry name" value="ARABIDOPSIS THALIANA GENOMIC DNA, CHROMOSOME 5, P1 CLONE:MOK16"/>
    <property type="match status" value="1"/>
</dbReference>
<evidence type="ECO:0000313" key="2">
    <source>
        <dbReference type="EMBL" id="EOY27635.1"/>
    </source>
</evidence>